<dbReference type="PANTHER" id="PTHR30569">
    <property type="entry name" value="CYTOSINE TRANSPORTER CODB"/>
    <property type="match status" value="1"/>
</dbReference>
<feature type="transmembrane region" description="Helical" evidence="6">
    <location>
        <begin position="90"/>
        <end position="113"/>
    </location>
</feature>
<dbReference type="PANTHER" id="PTHR30569:SF0">
    <property type="entry name" value="CYTOSINE PERMEASE"/>
    <property type="match status" value="1"/>
</dbReference>
<feature type="transmembrane region" description="Helical" evidence="6">
    <location>
        <begin position="46"/>
        <end position="70"/>
    </location>
</feature>
<feature type="transmembrane region" description="Helical" evidence="6">
    <location>
        <begin position="155"/>
        <end position="176"/>
    </location>
</feature>
<protein>
    <recommendedName>
        <fullName evidence="9">Allantoin permease</fullName>
    </recommendedName>
</protein>
<comment type="similarity">
    <text evidence="2">Belongs to the purine-cytosine permease (2.A.39) family.</text>
</comment>
<comment type="caution">
    <text evidence="7">The sequence shown here is derived from an EMBL/GenBank/DDBJ whole genome shotgun (WGS) entry which is preliminary data.</text>
</comment>
<reference evidence="8" key="1">
    <citation type="journal article" date="2019" name="Int. J. Syst. Evol. Microbiol.">
        <title>The Global Catalogue of Microorganisms (GCM) 10K type strain sequencing project: providing services to taxonomists for standard genome sequencing and annotation.</title>
        <authorList>
            <consortium name="The Broad Institute Genomics Platform"/>
            <consortium name="The Broad Institute Genome Sequencing Center for Infectious Disease"/>
            <person name="Wu L."/>
            <person name="Ma J."/>
        </authorList>
    </citation>
    <scope>NUCLEOTIDE SEQUENCE [LARGE SCALE GENOMIC DNA]</scope>
    <source>
        <strain evidence="8">JCM 17805</strain>
    </source>
</reference>
<feature type="transmembrane region" description="Helical" evidence="6">
    <location>
        <begin position="12"/>
        <end position="34"/>
    </location>
</feature>
<name>A0ABP8UW56_9GAMM</name>
<feature type="transmembrane region" description="Helical" evidence="6">
    <location>
        <begin position="125"/>
        <end position="149"/>
    </location>
</feature>
<evidence type="ECO:0000256" key="2">
    <source>
        <dbReference type="ARBA" id="ARBA00008974"/>
    </source>
</evidence>
<keyword evidence="5 6" id="KW-0472">Membrane</keyword>
<dbReference type="InterPro" id="IPR001248">
    <property type="entry name" value="Pur-cyt_permease"/>
</dbReference>
<evidence type="ECO:0000256" key="1">
    <source>
        <dbReference type="ARBA" id="ARBA00004141"/>
    </source>
</evidence>
<comment type="subcellular location">
    <subcellularLocation>
        <location evidence="1">Membrane</location>
        <topology evidence="1">Multi-pass membrane protein</topology>
    </subcellularLocation>
</comment>
<dbReference type="EMBL" id="BAABFL010000007">
    <property type="protein sequence ID" value="GAA4647832.1"/>
    <property type="molecule type" value="Genomic_DNA"/>
</dbReference>
<evidence type="ECO:0000256" key="4">
    <source>
        <dbReference type="ARBA" id="ARBA00022989"/>
    </source>
</evidence>
<proteinExistence type="inferred from homology"/>
<keyword evidence="3 6" id="KW-0812">Transmembrane</keyword>
<feature type="transmembrane region" description="Helical" evidence="6">
    <location>
        <begin position="221"/>
        <end position="238"/>
    </location>
</feature>
<evidence type="ECO:0000256" key="3">
    <source>
        <dbReference type="ARBA" id="ARBA00022692"/>
    </source>
</evidence>
<evidence type="ECO:0000313" key="8">
    <source>
        <dbReference type="Proteomes" id="UP001500604"/>
    </source>
</evidence>
<keyword evidence="4 6" id="KW-1133">Transmembrane helix</keyword>
<organism evidence="7 8">
    <name type="scientific">Kistimonas scapharcae</name>
    <dbReference type="NCBI Taxonomy" id="1036133"/>
    <lineage>
        <taxon>Bacteria</taxon>
        <taxon>Pseudomonadati</taxon>
        <taxon>Pseudomonadota</taxon>
        <taxon>Gammaproteobacteria</taxon>
        <taxon>Oceanospirillales</taxon>
        <taxon>Endozoicomonadaceae</taxon>
        <taxon>Kistimonas</taxon>
    </lineage>
</organism>
<accession>A0ABP8UW56</accession>
<evidence type="ECO:0000313" key="7">
    <source>
        <dbReference type="EMBL" id="GAA4647832.1"/>
    </source>
</evidence>
<evidence type="ECO:0000256" key="6">
    <source>
        <dbReference type="SAM" id="Phobius"/>
    </source>
</evidence>
<dbReference type="InterPro" id="IPR030191">
    <property type="entry name" value="CodB"/>
</dbReference>
<gene>
    <name evidence="7" type="ORF">GCM10023116_00940</name>
</gene>
<dbReference type="Gene3D" id="1.10.4160.10">
    <property type="entry name" value="Hydantoin permease"/>
    <property type="match status" value="1"/>
</dbReference>
<keyword evidence="8" id="KW-1185">Reference proteome</keyword>
<evidence type="ECO:0008006" key="9">
    <source>
        <dbReference type="Google" id="ProtNLM"/>
    </source>
</evidence>
<sequence>MVLEWPGYHWHWPLIATWLNTIVSTCFTCVTDASDFSRYTRSEKSLWVGTLSGSLVGIIIGALFGAYAVVAGGAVSINPFETITRLQPGGLVILLIMLVIFLDNWTINVINLYTGGLSLCNSVEWLGRFWATVIVVLAASVLACFPFLINQYSEVMGSIGALFAPISGVMLVWYYYEFSRLDLAALYQKNGAYWYCKGFNVFACLLAPVGLLFSFCLPVTVLPALLIMFLTSLIYWFYARRELHGYSGEQRYLNRN</sequence>
<feature type="transmembrane region" description="Helical" evidence="6">
    <location>
        <begin position="197"/>
        <end position="215"/>
    </location>
</feature>
<evidence type="ECO:0000256" key="5">
    <source>
        <dbReference type="ARBA" id="ARBA00023136"/>
    </source>
</evidence>
<dbReference type="Proteomes" id="UP001500604">
    <property type="component" value="Unassembled WGS sequence"/>
</dbReference>
<dbReference type="Pfam" id="PF02133">
    <property type="entry name" value="Transp_cyt_pur"/>
    <property type="match status" value="1"/>
</dbReference>